<name>A0AAQ1JUL9_9BURK</name>
<dbReference type="EMBL" id="FNZM01000008">
    <property type="protein sequence ID" value="SEJ79156.1"/>
    <property type="molecule type" value="Genomic_DNA"/>
</dbReference>
<dbReference type="InterPro" id="IPR048850">
    <property type="entry name" value="BTH_I2711-like"/>
</dbReference>
<reference evidence="2 3" key="1">
    <citation type="submission" date="2016-10" db="EMBL/GenBank/DDBJ databases">
        <authorList>
            <person name="Varghese N."/>
            <person name="Submissions S."/>
        </authorList>
    </citation>
    <scope>NUCLEOTIDE SEQUENCE [LARGE SCALE GENOMIC DNA]</scope>
    <source>
        <strain evidence="2 3">LMG 22274</strain>
    </source>
</reference>
<proteinExistence type="predicted"/>
<dbReference type="AlphaFoldDB" id="A0AAQ1JUL9"/>
<dbReference type="Gene3D" id="1.10.150.610">
    <property type="match status" value="1"/>
</dbReference>
<evidence type="ECO:0000313" key="2">
    <source>
        <dbReference type="EMBL" id="SEJ79156.1"/>
    </source>
</evidence>
<dbReference type="EMBL" id="QJJV01000011">
    <property type="protein sequence ID" value="PXX14884.1"/>
    <property type="molecule type" value="Genomic_DNA"/>
</dbReference>
<accession>A0AAQ1JUL9</accession>
<sequence length="73" mass="8180">MQRFFMSRRSAIALIVQARTAALAHHEDRLPAEVERQQALAGDLTRLLFDVRAGRVSEFELKASSMHVTVASD</sequence>
<gene>
    <name evidence="1" type="ORF">C7400_11193</name>
    <name evidence="2" type="ORF">SAMN05216550_108295</name>
</gene>
<dbReference type="Proteomes" id="UP000183529">
    <property type="component" value="Unassembled WGS sequence"/>
</dbReference>
<keyword evidence="4" id="KW-1185">Reference proteome</keyword>
<evidence type="ECO:0000313" key="1">
    <source>
        <dbReference type="EMBL" id="PXX14884.1"/>
    </source>
</evidence>
<evidence type="ECO:0000313" key="3">
    <source>
        <dbReference type="Proteomes" id="UP000183529"/>
    </source>
</evidence>
<dbReference type="Pfam" id="PF21627">
    <property type="entry name" value="BTH_I2711-like"/>
    <property type="match status" value="1"/>
</dbReference>
<organism evidence="2 3">
    <name type="scientific">Paraburkholderia tropica</name>
    <dbReference type="NCBI Taxonomy" id="92647"/>
    <lineage>
        <taxon>Bacteria</taxon>
        <taxon>Pseudomonadati</taxon>
        <taxon>Pseudomonadota</taxon>
        <taxon>Betaproteobacteria</taxon>
        <taxon>Burkholderiales</taxon>
        <taxon>Burkholderiaceae</taxon>
        <taxon>Paraburkholderia</taxon>
    </lineage>
</organism>
<reference evidence="1 4" key="2">
    <citation type="submission" date="2018-05" db="EMBL/GenBank/DDBJ databases">
        <title>Genomic Encyclopedia of Type Strains, Phase IV (KMG-V): Genome sequencing to study the core and pangenomes of soil and plant-associated prokaryotes.</title>
        <authorList>
            <person name="Whitman W."/>
        </authorList>
    </citation>
    <scope>NUCLEOTIDE SEQUENCE [LARGE SCALE GENOMIC DNA]</scope>
    <source>
        <strain evidence="1 4">SIr-6563</strain>
    </source>
</reference>
<protein>
    <submittedName>
        <fullName evidence="2">Uncharacterized protein</fullName>
    </submittedName>
</protein>
<evidence type="ECO:0000313" key="4">
    <source>
        <dbReference type="Proteomes" id="UP000247515"/>
    </source>
</evidence>
<dbReference type="Proteomes" id="UP000247515">
    <property type="component" value="Unassembled WGS sequence"/>
</dbReference>
<comment type="caution">
    <text evidence="2">The sequence shown here is derived from an EMBL/GenBank/DDBJ whole genome shotgun (WGS) entry which is preliminary data.</text>
</comment>